<dbReference type="GO" id="GO:0016780">
    <property type="term" value="F:phosphotransferase activity, for other substituted phosphate groups"/>
    <property type="evidence" value="ECO:0007669"/>
    <property type="project" value="InterPro"/>
</dbReference>
<comment type="caution">
    <text evidence="8">The sequence shown here is derived from an EMBL/GenBank/DDBJ whole genome shotgun (WGS) entry which is preliminary data.</text>
</comment>
<feature type="transmembrane region" description="Helical" evidence="7">
    <location>
        <begin position="132"/>
        <end position="151"/>
    </location>
</feature>
<comment type="subcellular location">
    <subcellularLocation>
        <location evidence="1">Membrane</location>
        <topology evidence="1">Multi-pass membrane protein</topology>
    </subcellularLocation>
</comment>
<evidence type="ECO:0000313" key="9">
    <source>
        <dbReference type="Proteomes" id="UP000295008"/>
    </source>
</evidence>
<evidence type="ECO:0000256" key="7">
    <source>
        <dbReference type="SAM" id="Phobius"/>
    </source>
</evidence>
<name>A0A4R1QV64_HYDET</name>
<dbReference type="GO" id="GO:0044038">
    <property type="term" value="P:cell wall macromolecule biosynthetic process"/>
    <property type="evidence" value="ECO:0007669"/>
    <property type="project" value="TreeGrafter"/>
</dbReference>
<sequence length="297" mass="33132">MELSDFFRPLLLSLSRYLLILLVSYVLAWGTMPVLMKMIMNAGFHKLNYQGEQIPVFGGLVFISLLPFITGIGLLVGAASYTNVKVFLFLTVIFGMGFMGFLDDQLGNHAVKGFRGHLTALIKNKELTTGGFKLLFGAVIATVFSIGSAELVQGAWFIWPLLLNFFLITLSANTINLFDLRPGRAGKVYILGFIVILIFSKQFEDSLGLFLPILAIMLVYLPYDLHAKVMMGDLGSNMLGASLGMMMAWMFSDLGKIIAVALLIVIQLAAEKYSFTEIIERYRWLKTLDQLGRRKEN</sequence>
<feature type="binding site" evidence="6">
    <location>
        <position position="176"/>
    </location>
    <ligand>
        <name>Mg(2+)</name>
        <dbReference type="ChEBI" id="CHEBI:18420"/>
    </ligand>
</feature>
<dbReference type="GO" id="GO:0005886">
    <property type="term" value="C:plasma membrane"/>
    <property type="evidence" value="ECO:0007669"/>
    <property type="project" value="TreeGrafter"/>
</dbReference>
<feature type="transmembrane region" description="Helical" evidence="7">
    <location>
        <begin position="185"/>
        <end position="203"/>
    </location>
</feature>
<feature type="transmembrane region" description="Helical" evidence="7">
    <location>
        <begin position="56"/>
        <end position="78"/>
    </location>
</feature>
<gene>
    <name evidence="8" type="ORF">EDC14_104727</name>
</gene>
<keyword evidence="2 8" id="KW-0808">Transferase</keyword>
<evidence type="ECO:0000256" key="5">
    <source>
        <dbReference type="ARBA" id="ARBA00023136"/>
    </source>
</evidence>
<feature type="transmembrane region" description="Helical" evidence="7">
    <location>
        <begin position="157"/>
        <end position="178"/>
    </location>
</feature>
<keyword evidence="4 7" id="KW-1133">Transmembrane helix</keyword>
<dbReference type="PANTHER" id="PTHR22926">
    <property type="entry name" value="PHOSPHO-N-ACETYLMURAMOYL-PENTAPEPTIDE-TRANSFERASE"/>
    <property type="match status" value="1"/>
</dbReference>
<dbReference type="OrthoDB" id="2679245at2"/>
<keyword evidence="6" id="KW-0460">Magnesium</keyword>
<comment type="cofactor">
    <cofactor evidence="6">
        <name>Mg(2+)</name>
        <dbReference type="ChEBI" id="CHEBI:18420"/>
    </cofactor>
</comment>
<evidence type="ECO:0000256" key="2">
    <source>
        <dbReference type="ARBA" id="ARBA00022679"/>
    </source>
</evidence>
<evidence type="ECO:0000256" key="3">
    <source>
        <dbReference type="ARBA" id="ARBA00022692"/>
    </source>
</evidence>
<dbReference type="RefSeq" id="WP_132017194.1">
    <property type="nucleotide sequence ID" value="NZ_SLUN01000047.1"/>
</dbReference>
<proteinExistence type="predicted"/>
<dbReference type="AlphaFoldDB" id="A0A4R1QV64"/>
<protein>
    <submittedName>
        <fullName evidence="8">UDP-N-acetylmuramyl pentapeptide phosphotransferase/UDP-N-acetylglucosamine-1-phosphate transferase</fullName>
    </submittedName>
</protein>
<dbReference type="GO" id="GO:0046872">
    <property type="term" value="F:metal ion binding"/>
    <property type="evidence" value="ECO:0007669"/>
    <property type="project" value="UniProtKB-KW"/>
</dbReference>
<evidence type="ECO:0000313" key="8">
    <source>
        <dbReference type="EMBL" id="TCL57123.1"/>
    </source>
</evidence>
<keyword evidence="5 7" id="KW-0472">Membrane</keyword>
<keyword evidence="3 7" id="KW-0812">Transmembrane</keyword>
<keyword evidence="9" id="KW-1185">Reference proteome</keyword>
<organism evidence="8 9">
    <name type="scientific">Hydrogenispora ethanolica</name>
    <dbReference type="NCBI Taxonomy" id="1082276"/>
    <lineage>
        <taxon>Bacteria</taxon>
        <taxon>Bacillati</taxon>
        <taxon>Bacillota</taxon>
        <taxon>Hydrogenispora</taxon>
    </lineage>
</organism>
<evidence type="ECO:0000256" key="6">
    <source>
        <dbReference type="PIRSR" id="PIRSR600715-1"/>
    </source>
</evidence>
<feature type="binding site" evidence="6">
    <location>
        <position position="233"/>
    </location>
    <ligand>
        <name>Mg(2+)</name>
        <dbReference type="ChEBI" id="CHEBI:18420"/>
    </ligand>
</feature>
<feature type="transmembrane region" description="Helical" evidence="7">
    <location>
        <begin position="209"/>
        <end position="227"/>
    </location>
</feature>
<evidence type="ECO:0000256" key="1">
    <source>
        <dbReference type="ARBA" id="ARBA00004141"/>
    </source>
</evidence>
<dbReference type="PANTHER" id="PTHR22926:SF5">
    <property type="entry name" value="PHOSPHO-N-ACETYLMURAMOYL-PENTAPEPTIDE-TRANSFERASE HOMOLOG"/>
    <property type="match status" value="1"/>
</dbReference>
<feature type="transmembrane region" description="Helical" evidence="7">
    <location>
        <begin position="14"/>
        <end position="35"/>
    </location>
</feature>
<dbReference type="Proteomes" id="UP000295008">
    <property type="component" value="Unassembled WGS sequence"/>
</dbReference>
<dbReference type="EMBL" id="SLUN01000047">
    <property type="protein sequence ID" value="TCL57123.1"/>
    <property type="molecule type" value="Genomic_DNA"/>
</dbReference>
<accession>A0A4R1QV64</accession>
<dbReference type="Pfam" id="PF00953">
    <property type="entry name" value="Glycos_transf_4"/>
    <property type="match status" value="1"/>
</dbReference>
<feature type="transmembrane region" description="Helical" evidence="7">
    <location>
        <begin position="84"/>
        <end position="102"/>
    </location>
</feature>
<evidence type="ECO:0000256" key="4">
    <source>
        <dbReference type="ARBA" id="ARBA00022989"/>
    </source>
</evidence>
<dbReference type="InterPro" id="IPR000715">
    <property type="entry name" value="Glycosyl_transferase_4"/>
</dbReference>
<reference evidence="8 9" key="1">
    <citation type="submission" date="2019-03" db="EMBL/GenBank/DDBJ databases">
        <title>Genomic Encyclopedia of Type Strains, Phase IV (KMG-IV): sequencing the most valuable type-strain genomes for metagenomic binning, comparative biology and taxonomic classification.</title>
        <authorList>
            <person name="Goeker M."/>
        </authorList>
    </citation>
    <scope>NUCLEOTIDE SEQUENCE [LARGE SCALE GENOMIC DNA]</scope>
    <source>
        <strain evidence="8 9">LX-B</strain>
    </source>
</reference>
<dbReference type="GO" id="GO:0071555">
    <property type="term" value="P:cell wall organization"/>
    <property type="evidence" value="ECO:0007669"/>
    <property type="project" value="TreeGrafter"/>
</dbReference>
<keyword evidence="6" id="KW-0479">Metal-binding</keyword>